<protein>
    <submittedName>
        <fullName evidence="2">Uncharacterized protein</fullName>
    </submittedName>
</protein>
<dbReference type="RefSeq" id="WP_163666522.1">
    <property type="nucleotide sequence ID" value="NZ_QZCE01000002.1"/>
</dbReference>
<gene>
    <name evidence="2" type="ORF">D0962_22165</name>
</gene>
<feature type="region of interest" description="Disordered" evidence="1">
    <location>
        <begin position="42"/>
        <end position="75"/>
    </location>
</feature>
<evidence type="ECO:0000313" key="3">
    <source>
        <dbReference type="Proteomes" id="UP000473574"/>
    </source>
</evidence>
<evidence type="ECO:0000256" key="1">
    <source>
        <dbReference type="SAM" id="MobiDB-lite"/>
    </source>
</evidence>
<comment type="caution">
    <text evidence="2">The sequence shown here is derived from an EMBL/GenBank/DDBJ whole genome shotgun (WGS) entry which is preliminary data.</text>
</comment>
<reference evidence="2 3" key="1">
    <citation type="journal article" date="2020" name="Microb. Ecol.">
        <title>Ecogenomics of the Marine Benthic Filamentous Cyanobacterium Adonisia.</title>
        <authorList>
            <person name="Walter J.M."/>
            <person name="Coutinho F.H."/>
            <person name="Leomil L."/>
            <person name="Hargreaves P.I."/>
            <person name="Campeao M.E."/>
            <person name="Vieira V.V."/>
            <person name="Silva B.S."/>
            <person name="Fistarol G.O."/>
            <person name="Salomon P.S."/>
            <person name="Sawabe T."/>
            <person name="Mino S."/>
            <person name="Hosokawa M."/>
            <person name="Miyashita H."/>
            <person name="Maruyama F."/>
            <person name="van Verk M.C."/>
            <person name="Dutilh B.E."/>
            <person name="Thompson C.C."/>
            <person name="Thompson F.L."/>
        </authorList>
    </citation>
    <scope>NUCLEOTIDE SEQUENCE [LARGE SCALE GENOMIC DNA]</scope>
    <source>
        <strain evidence="2 3">CCMR0082</strain>
    </source>
</reference>
<dbReference type="Proteomes" id="UP000473574">
    <property type="component" value="Unassembled WGS sequence"/>
</dbReference>
<proteinExistence type="predicted"/>
<dbReference type="AlphaFoldDB" id="A0A6M0SBI6"/>
<organism evidence="2 3">
    <name type="scientific">Adonisia turfae CCMR0082</name>
    <dbReference type="NCBI Taxonomy" id="2304604"/>
    <lineage>
        <taxon>Bacteria</taxon>
        <taxon>Bacillati</taxon>
        <taxon>Cyanobacteriota</taxon>
        <taxon>Adonisia</taxon>
        <taxon>Adonisia turfae</taxon>
    </lineage>
</organism>
<dbReference type="EMBL" id="QZCE01000002">
    <property type="protein sequence ID" value="NEZ65443.1"/>
    <property type="molecule type" value="Genomic_DNA"/>
</dbReference>
<sequence length="75" mass="8505">MIPETLLWKWCEIVTDLDNLQTKINTLRTLQPQTAIELDALLPPSSTKPSKAMSKDLSTHHPNPITPPLSKLRLY</sequence>
<accession>A0A6M0SBI6</accession>
<name>A0A6M0SBI6_9CYAN</name>
<evidence type="ECO:0000313" key="2">
    <source>
        <dbReference type="EMBL" id="NEZ65443.1"/>
    </source>
</evidence>